<feature type="domain" description="CzcB-like barrel-sandwich hybrid" evidence="3">
    <location>
        <begin position="194"/>
        <end position="386"/>
    </location>
</feature>
<evidence type="ECO:0000313" key="5">
    <source>
        <dbReference type="Proteomes" id="UP000233256"/>
    </source>
</evidence>
<dbReference type="InterPro" id="IPR058792">
    <property type="entry name" value="Beta-barrel_RND_2"/>
</dbReference>
<name>A0A2N1PIW0_9BACT</name>
<accession>A0A2N1PIW0</accession>
<dbReference type="Proteomes" id="UP000233256">
    <property type="component" value="Unassembled WGS sequence"/>
</dbReference>
<dbReference type="EMBL" id="PGXC01000054">
    <property type="protein sequence ID" value="PKK88284.1"/>
    <property type="molecule type" value="Genomic_DNA"/>
</dbReference>
<dbReference type="PANTHER" id="PTHR30469:SF15">
    <property type="entry name" value="HLYD FAMILY OF SECRETION PROTEINS"/>
    <property type="match status" value="1"/>
</dbReference>
<feature type="compositionally biased region" description="Low complexity" evidence="1">
    <location>
        <begin position="91"/>
        <end position="122"/>
    </location>
</feature>
<dbReference type="Gene3D" id="2.40.50.100">
    <property type="match status" value="1"/>
</dbReference>
<dbReference type="PANTHER" id="PTHR30469">
    <property type="entry name" value="MULTIDRUG RESISTANCE PROTEIN MDTA"/>
    <property type="match status" value="1"/>
</dbReference>
<feature type="compositionally biased region" description="Basic and acidic residues" evidence="1">
    <location>
        <begin position="79"/>
        <end position="89"/>
    </location>
</feature>
<dbReference type="Gene3D" id="2.40.420.20">
    <property type="match status" value="1"/>
</dbReference>
<evidence type="ECO:0000313" key="4">
    <source>
        <dbReference type="EMBL" id="PKK88284.1"/>
    </source>
</evidence>
<dbReference type="GO" id="GO:0015562">
    <property type="term" value="F:efflux transmembrane transporter activity"/>
    <property type="evidence" value="ECO:0007669"/>
    <property type="project" value="TreeGrafter"/>
</dbReference>
<organism evidence="4 5">
    <name type="scientific">Candidatus Wallbacteria bacterium HGW-Wallbacteria-1</name>
    <dbReference type="NCBI Taxonomy" id="2013854"/>
    <lineage>
        <taxon>Bacteria</taxon>
        <taxon>Candidatus Walliibacteriota</taxon>
    </lineage>
</organism>
<dbReference type="SUPFAM" id="SSF111369">
    <property type="entry name" value="HlyD-like secretion proteins"/>
    <property type="match status" value="2"/>
</dbReference>
<evidence type="ECO:0000259" key="3">
    <source>
        <dbReference type="Pfam" id="PF25973"/>
    </source>
</evidence>
<reference evidence="4 5" key="1">
    <citation type="journal article" date="2017" name="ISME J.">
        <title>Potential for microbial H2 and metal transformations associated with novel bacteria and archaea in deep terrestrial subsurface sediments.</title>
        <authorList>
            <person name="Hernsdorf A.W."/>
            <person name="Amano Y."/>
            <person name="Miyakawa K."/>
            <person name="Ise K."/>
            <person name="Suzuki Y."/>
            <person name="Anantharaman K."/>
            <person name="Probst A."/>
            <person name="Burstein D."/>
            <person name="Thomas B.C."/>
            <person name="Banfield J.F."/>
        </authorList>
    </citation>
    <scope>NUCLEOTIDE SEQUENCE [LARGE SCALE GENOMIC DNA]</scope>
    <source>
        <strain evidence="4">HGW-Wallbacteria-1</strain>
    </source>
</reference>
<proteinExistence type="predicted"/>
<comment type="caution">
    <text evidence="4">The sequence shown here is derived from an EMBL/GenBank/DDBJ whole genome shotgun (WGS) entry which is preliminary data.</text>
</comment>
<evidence type="ECO:0000256" key="1">
    <source>
        <dbReference type="SAM" id="MobiDB-lite"/>
    </source>
</evidence>
<protein>
    <submittedName>
        <fullName evidence="4">Uncharacterized protein</fullName>
    </submittedName>
</protein>
<evidence type="ECO:0000259" key="2">
    <source>
        <dbReference type="Pfam" id="PF25954"/>
    </source>
</evidence>
<feature type="domain" description="CusB-like beta-barrel" evidence="2">
    <location>
        <begin position="392"/>
        <end position="464"/>
    </location>
</feature>
<gene>
    <name evidence="4" type="ORF">CVV64_19500</name>
</gene>
<dbReference type="Pfam" id="PF25954">
    <property type="entry name" value="Beta-barrel_RND_2"/>
    <property type="match status" value="1"/>
</dbReference>
<feature type="compositionally biased region" description="Gly residues" evidence="1">
    <location>
        <begin position="141"/>
        <end position="156"/>
    </location>
</feature>
<dbReference type="InterPro" id="IPR058647">
    <property type="entry name" value="BSH_CzcB-like"/>
</dbReference>
<dbReference type="GO" id="GO:1990281">
    <property type="term" value="C:efflux pump complex"/>
    <property type="evidence" value="ECO:0007669"/>
    <property type="project" value="TreeGrafter"/>
</dbReference>
<dbReference type="Pfam" id="PF25973">
    <property type="entry name" value="BSH_CzcB"/>
    <property type="match status" value="1"/>
</dbReference>
<feature type="region of interest" description="Disordered" evidence="1">
    <location>
        <begin position="30"/>
        <end position="164"/>
    </location>
</feature>
<feature type="compositionally biased region" description="Gly residues" evidence="1">
    <location>
        <begin position="39"/>
        <end position="55"/>
    </location>
</feature>
<dbReference type="AlphaFoldDB" id="A0A2N1PIW0"/>
<dbReference type="Gene3D" id="2.40.30.170">
    <property type="match status" value="1"/>
</dbReference>
<sequence length="587" mass="61879">MKSVKILFFGLLVFAAFYLGTLTGQGNSDANGPDSAINGSGGGHGGGRGGRGGRGGMRRGIMGSLGGGKKKKNSSPGVADKKGNSEKKSLKSLSGEADSGSGNDNSSDSENSSEGVASAATGNGSGDGTGSGSRSDSGSENGAGGGANGAGVGANGAGSDEDTARVSVRVSSMVERDMESTIQVSGTVLPVSEVQVRAKASGVLEQILVQEGDRVEPDQVLAVIESQRQEHAVARSKILVEEAELNLQRIKLPPRDEEVKLRKLRVDQAGIRKKQSLDKLQTNRELFKENLLIKNTLESTESDFDYLNSAYETARQELEVFMLPPLVQDVKSRELTLKQRKLDQQEAELALDERKPKSPIAGLLIRRMVEPFELVTMNQHLFSVADIRRFRIEAKVPYGDAMIMDVGDGCRIEVESPQGFVGCSGVVERIAPSVDAATGTVDAELVFTEPPLALRPGLFAKATVVTDIRENVPCLPRTALILTAGGNSSFSSGKSLSSEVSAVARGKGGRGVFVLSGEAGVAFVEVLTGFQDETWVEILGGLSPEASVVVAGQNLLDERSRVKVLTAEVTSRVRPLKSGNKRGGGWH</sequence>